<evidence type="ECO:0000313" key="11">
    <source>
        <dbReference type="EMBL" id="MBB5320963.1"/>
    </source>
</evidence>
<sequence length="590" mass="64760">MIRELMQAGFRLSGQRDPRLARGLAWIMVEAFFTALPYVFVYYLLAGLFDGSLTGVEVLSFAALMVLSVVLRILAGVRGMPLVFSGAYAMMAEARLRVADHLGRVPLGWFGQQRGGDLGARLTSDLELVEHIWSHFLGVFVSGLLVPVFLLLFLFTLDVQLALVTLITIPFALMTLYLTQKVLSRTGPRLMAAGSHAQAAVQEYIQGIAAIRGFGRFGWAWNRLESILNEHHLAQLEAESRPAPWLVAFGFVLELGYLLILVAGAGWLGNDAIGTADLVTFLVLALPVYRQLFEVGLSTLLLRFASRAMARIEELLEQPVMPEPSSPAVPVDQSIEFEQVSFGYDDQPVLKHLSCEIPANALTAVVGPSGAGKTTLVHLIARLWDVDTGRVRIGGVDVRDMSRDTLYQQVAMVFQDVVLFSGTVMDNLRLGRPDASFDEVVAAARQAYADDFIRALPNGYDTVLDENGGSLSGGERQRLSIARALLRNAPILLLDEATASVDPSAEREIQRAISNLARGRTVVIIAHRLKTIRDADRILVLDHGSLVEAGCHDTLMARKGLYAHLWQQQQRAEDWQIGFDGVSEPVPQPL</sequence>
<dbReference type="GO" id="GO:0005524">
    <property type="term" value="F:ATP binding"/>
    <property type="evidence" value="ECO:0007669"/>
    <property type="project" value="UniProtKB-KW"/>
</dbReference>
<dbReference type="PROSITE" id="PS00211">
    <property type="entry name" value="ABC_TRANSPORTER_1"/>
    <property type="match status" value="1"/>
</dbReference>
<name>A0A840U9S9_9GAMM</name>
<dbReference type="SMART" id="SM00382">
    <property type="entry name" value="AAA"/>
    <property type="match status" value="1"/>
</dbReference>
<dbReference type="Pfam" id="PF00664">
    <property type="entry name" value="ABC_membrane"/>
    <property type="match status" value="1"/>
</dbReference>
<dbReference type="GO" id="GO:0034040">
    <property type="term" value="F:ATPase-coupled lipid transmembrane transporter activity"/>
    <property type="evidence" value="ECO:0007669"/>
    <property type="project" value="TreeGrafter"/>
</dbReference>
<dbReference type="SUPFAM" id="SSF90123">
    <property type="entry name" value="ABC transporter transmembrane region"/>
    <property type="match status" value="1"/>
</dbReference>
<feature type="transmembrane region" description="Helical" evidence="8">
    <location>
        <begin position="58"/>
        <end position="75"/>
    </location>
</feature>
<reference evidence="11 12" key="1">
    <citation type="submission" date="2020-08" db="EMBL/GenBank/DDBJ databases">
        <title>Genomic Encyclopedia of Type Strains, Phase IV (KMG-IV): sequencing the most valuable type-strain genomes for metagenomic binning, comparative biology and taxonomic classification.</title>
        <authorList>
            <person name="Goeker M."/>
        </authorList>
    </citation>
    <scope>NUCLEOTIDE SEQUENCE [LARGE SCALE GENOMIC DNA]</scope>
    <source>
        <strain evidence="11 12">DSM 22359</strain>
    </source>
</reference>
<dbReference type="GO" id="GO:0140359">
    <property type="term" value="F:ABC-type transporter activity"/>
    <property type="evidence" value="ECO:0007669"/>
    <property type="project" value="InterPro"/>
</dbReference>
<evidence type="ECO:0000256" key="1">
    <source>
        <dbReference type="ARBA" id="ARBA00004651"/>
    </source>
</evidence>
<comment type="caution">
    <text evidence="11">The sequence shown here is derived from an EMBL/GenBank/DDBJ whole genome shotgun (WGS) entry which is preliminary data.</text>
</comment>
<dbReference type="PROSITE" id="PS50893">
    <property type="entry name" value="ABC_TRANSPORTER_2"/>
    <property type="match status" value="1"/>
</dbReference>
<dbReference type="Gene3D" id="1.20.1560.10">
    <property type="entry name" value="ABC transporter type 1, transmembrane domain"/>
    <property type="match status" value="1"/>
</dbReference>
<evidence type="ECO:0000256" key="5">
    <source>
        <dbReference type="ARBA" id="ARBA00022840"/>
    </source>
</evidence>
<comment type="subcellular location">
    <subcellularLocation>
        <location evidence="1">Cell membrane</location>
        <topology evidence="1">Multi-pass membrane protein</topology>
    </subcellularLocation>
</comment>
<dbReference type="PANTHER" id="PTHR24221">
    <property type="entry name" value="ATP-BINDING CASSETTE SUB-FAMILY B"/>
    <property type="match status" value="1"/>
</dbReference>
<evidence type="ECO:0000259" key="10">
    <source>
        <dbReference type="PROSITE" id="PS50929"/>
    </source>
</evidence>
<keyword evidence="12" id="KW-1185">Reference proteome</keyword>
<evidence type="ECO:0000313" key="12">
    <source>
        <dbReference type="Proteomes" id="UP000591735"/>
    </source>
</evidence>
<dbReference type="PANTHER" id="PTHR24221:SF397">
    <property type="entry name" value="ABC TRANSPORTER, ATP-BINDING TRANSMEMBRANE PROTEIN"/>
    <property type="match status" value="1"/>
</dbReference>
<dbReference type="InterPro" id="IPR039421">
    <property type="entry name" value="Type_1_exporter"/>
</dbReference>
<dbReference type="InterPro" id="IPR003439">
    <property type="entry name" value="ABC_transporter-like_ATP-bd"/>
</dbReference>
<keyword evidence="5 11" id="KW-0067">ATP-binding</keyword>
<feature type="domain" description="ABC transmembrane type-1" evidence="10">
    <location>
        <begin position="23"/>
        <end position="296"/>
    </location>
</feature>
<evidence type="ECO:0000256" key="3">
    <source>
        <dbReference type="ARBA" id="ARBA00022692"/>
    </source>
</evidence>
<keyword evidence="3 8" id="KW-0812">Transmembrane</keyword>
<dbReference type="InterPro" id="IPR017871">
    <property type="entry name" value="ABC_transporter-like_CS"/>
</dbReference>
<dbReference type="RefSeq" id="WP_183701358.1">
    <property type="nucleotide sequence ID" value="NZ_JACHFE010000003.1"/>
</dbReference>
<evidence type="ECO:0000256" key="4">
    <source>
        <dbReference type="ARBA" id="ARBA00022741"/>
    </source>
</evidence>
<feature type="transmembrane region" description="Helical" evidence="8">
    <location>
        <begin position="136"/>
        <end position="155"/>
    </location>
</feature>
<keyword evidence="7 8" id="KW-0472">Membrane</keyword>
<feature type="transmembrane region" description="Helical" evidence="8">
    <location>
        <begin position="245"/>
        <end position="267"/>
    </location>
</feature>
<dbReference type="Proteomes" id="UP000591735">
    <property type="component" value="Unassembled WGS sequence"/>
</dbReference>
<dbReference type="SUPFAM" id="SSF52540">
    <property type="entry name" value="P-loop containing nucleoside triphosphate hydrolases"/>
    <property type="match status" value="1"/>
</dbReference>
<evidence type="ECO:0000256" key="6">
    <source>
        <dbReference type="ARBA" id="ARBA00022989"/>
    </source>
</evidence>
<feature type="transmembrane region" description="Helical" evidence="8">
    <location>
        <begin position="161"/>
        <end position="179"/>
    </location>
</feature>
<feature type="domain" description="ABC transporter" evidence="9">
    <location>
        <begin position="335"/>
        <end position="568"/>
    </location>
</feature>
<evidence type="ECO:0000259" key="9">
    <source>
        <dbReference type="PROSITE" id="PS50893"/>
    </source>
</evidence>
<keyword evidence="6 8" id="KW-1133">Transmembrane helix</keyword>
<protein>
    <submittedName>
        <fullName evidence="11">ATP-binding cassette subfamily B protein</fullName>
    </submittedName>
</protein>
<accession>A0A840U9S9</accession>
<evidence type="ECO:0000256" key="8">
    <source>
        <dbReference type="SAM" id="Phobius"/>
    </source>
</evidence>
<dbReference type="EMBL" id="JACHFE010000003">
    <property type="protein sequence ID" value="MBB5320963.1"/>
    <property type="molecule type" value="Genomic_DNA"/>
</dbReference>
<keyword evidence="4" id="KW-0547">Nucleotide-binding</keyword>
<feature type="transmembrane region" description="Helical" evidence="8">
    <location>
        <begin position="20"/>
        <end position="46"/>
    </location>
</feature>
<dbReference type="Gene3D" id="3.40.50.300">
    <property type="entry name" value="P-loop containing nucleotide triphosphate hydrolases"/>
    <property type="match status" value="1"/>
</dbReference>
<proteinExistence type="predicted"/>
<keyword evidence="2" id="KW-0813">Transport</keyword>
<dbReference type="PROSITE" id="PS50929">
    <property type="entry name" value="ABC_TM1F"/>
    <property type="match status" value="1"/>
</dbReference>
<dbReference type="GO" id="GO:0016887">
    <property type="term" value="F:ATP hydrolysis activity"/>
    <property type="evidence" value="ECO:0007669"/>
    <property type="project" value="InterPro"/>
</dbReference>
<dbReference type="InterPro" id="IPR027417">
    <property type="entry name" value="P-loop_NTPase"/>
</dbReference>
<dbReference type="Pfam" id="PF00005">
    <property type="entry name" value="ABC_tran"/>
    <property type="match status" value="1"/>
</dbReference>
<evidence type="ECO:0000256" key="7">
    <source>
        <dbReference type="ARBA" id="ARBA00023136"/>
    </source>
</evidence>
<gene>
    <name evidence="11" type="ORF">HNR38_001449</name>
</gene>
<dbReference type="InterPro" id="IPR011527">
    <property type="entry name" value="ABC1_TM_dom"/>
</dbReference>
<evidence type="ECO:0000256" key="2">
    <source>
        <dbReference type="ARBA" id="ARBA00022448"/>
    </source>
</evidence>
<dbReference type="InterPro" id="IPR003593">
    <property type="entry name" value="AAA+_ATPase"/>
</dbReference>
<feature type="transmembrane region" description="Helical" evidence="8">
    <location>
        <begin position="279"/>
        <end position="302"/>
    </location>
</feature>
<organism evidence="11 12">
    <name type="scientific">Marinobacter oulmenensis</name>
    <dbReference type="NCBI Taxonomy" id="643747"/>
    <lineage>
        <taxon>Bacteria</taxon>
        <taxon>Pseudomonadati</taxon>
        <taxon>Pseudomonadota</taxon>
        <taxon>Gammaproteobacteria</taxon>
        <taxon>Pseudomonadales</taxon>
        <taxon>Marinobacteraceae</taxon>
        <taxon>Marinobacter</taxon>
    </lineage>
</organism>
<dbReference type="FunFam" id="3.40.50.300:FF:000287">
    <property type="entry name" value="Multidrug ABC transporter ATP-binding protein"/>
    <property type="match status" value="1"/>
</dbReference>
<dbReference type="InterPro" id="IPR036640">
    <property type="entry name" value="ABC1_TM_sf"/>
</dbReference>
<dbReference type="AlphaFoldDB" id="A0A840U9S9"/>
<dbReference type="GO" id="GO:0005886">
    <property type="term" value="C:plasma membrane"/>
    <property type="evidence" value="ECO:0007669"/>
    <property type="project" value="UniProtKB-SubCell"/>
</dbReference>